<evidence type="ECO:0000313" key="47">
    <source>
        <dbReference type="EMBL" id="HAE9587182.1"/>
    </source>
</evidence>
<protein>
    <submittedName>
        <fullName evidence="19">Phage polarity suppression protein</fullName>
    </submittedName>
</protein>
<dbReference type="EMBL" id="AAMEJG010000019">
    <property type="protein sequence ID" value="EDG4914522.1"/>
    <property type="molecule type" value="Genomic_DNA"/>
</dbReference>
<evidence type="ECO:0000313" key="8">
    <source>
        <dbReference type="EMBL" id="ECS2538006.1"/>
    </source>
</evidence>
<dbReference type="EMBL" id="AAKJBN010000012">
    <property type="protein sequence ID" value="ECS2804393.1"/>
    <property type="molecule type" value="Genomic_DNA"/>
</dbReference>
<reference evidence="7" key="6">
    <citation type="submission" date="2018-07" db="EMBL/GenBank/DDBJ databases">
        <authorList>
            <consortium name="NARMS: The National Antimicrobial Resistance Monitoring System"/>
        </authorList>
    </citation>
    <scope>NUCLEOTIDE SEQUENCE</scope>
    <source>
        <strain evidence="7">CVM N53019</strain>
        <strain evidence="10">CVM N57264F</strain>
        <strain evidence="13">CVM N57632F</strain>
        <strain evidence="17">FSIS11810200</strain>
        <strain evidence="16">FSIS11810652</strain>
        <strain evidence="5">FSIS11816337</strain>
        <strain evidence="8">FSIS1605546</strain>
        <strain evidence="9">FSIS1605837</strain>
        <strain evidence="14">FSIS1606118</strain>
        <strain evidence="15">FSIS1606285</strain>
        <strain evidence="26">FSIS1710875</strain>
    </source>
</reference>
<evidence type="ECO:0000313" key="10">
    <source>
        <dbReference type="EMBL" id="ECS3239216.1"/>
    </source>
</evidence>
<evidence type="ECO:0000313" key="23">
    <source>
        <dbReference type="EMBL" id="EDF7418866.1"/>
    </source>
</evidence>
<evidence type="ECO:0000313" key="18">
    <source>
        <dbReference type="EMBL" id="ECV7045891.1"/>
    </source>
</evidence>
<dbReference type="EMBL" id="DAAGRR010000012">
    <property type="protein sequence ID" value="HAB4270418.1"/>
    <property type="molecule type" value="Genomic_DNA"/>
</dbReference>
<evidence type="ECO:0000313" key="14">
    <source>
        <dbReference type="EMBL" id="ECT6360592.1"/>
    </source>
</evidence>
<dbReference type="EMBL" id="DAAHIT010000004">
    <property type="protein sequence ID" value="HAB6259575.1"/>
    <property type="molecule type" value="Genomic_DNA"/>
</dbReference>
<accession>A0A3V8R0E0</accession>
<dbReference type="Pfam" id="PF07455">
    <property type="entry name" value="Psu"/>
    <property type="match status" value="1"/>
</dbReference>
<dbReference type="EMBL" id="DAAWBP010000227">
    <property type="protein sequence ID" value="HAF7214474.1"/>
    <property type="molecule type" value="Genomic_DNA"/>
</dbReference>
<evidence type="ECO:0000313" key="41">
    <source>
        <dbReference type="EMBL" id="HAE3312384.1"/>
    </source>
</evidence>
<evidence type="ECO:0000313" key="15">
    <source>
        <dbReference type="EMBL" id="ECU6755224.1"/>
    </source>
</evidence>
<dbReference type="EMBL" id="AALOEF010000002">
    <property type="protein sequence ID" value="EDB6427926.1"/>
    <property type="molecule type" value="Genomic_DNA"/>
</dbReference>
<evidence type="ECO:0000313" key="48">
    <source>
        <dbReference type="EMBL" id="HAE9697568.1"/>
    </source>
</evidence>
<evidence type="ECO:0000313" key="26">
    <source>
        <dbReference type="EMBL" id="EDG7375320.1"/>
    </source>
</evidence>
<reference evidence="27" key="1">
    <citation type="journal article" date="2018" name="Genome Biol.">
        <title>SKESA: strategic k-mer extension for scrupulous assemblies.</title>
        <authorList>
            <person name="Souvorov A."/>
            <person name="Agarwala R."/>
            <person name="Lipman D.J."/>
        </authorList>
    </citation>
    <scope>NUCLEOTIDE SEQUENCE</scope>
    <source>
        <strain evidence="34">BCW_2672</strain>
        <strain evidence="46">NVSL 5558</strain>
        <strain evidence="27">Salmonella enterica</strain>
        <strain evidence="38">Sam_7a95f9e7-e3ce-4bed-8134-3e8fe491bb33</strain>
    </source>
</reference>
<dbReference type="EMBL" id="DAARPB010000008">
    <property type="protein sequence ID" value="HAE3312384.1"/>
    <property type="molecule type" value="Genomic_DNA"/>
</dbReference>
<evidence type="ECO:0000313" key="34">
    <source>
        <dbReference type="EMBL" id="HAC6394870.1"/>
    </source>
</evidence>
<dbReference type="EMBL" id="AAHGWC010000073">
    <property type="protein sequence ID" value="EBV9534241.1"/>
    <property type="molecule type" value="Genomic_DNA"/>
</dbReference>
<reference evidence="19" key="3">
    <citation type="submission" date="2018-07" db="EMBL/GenBank/DDBJ databases">
        <authorList>
            <consortium name="GenomeTrakr network: Whole genome sequencing for foodborne pathogen traceback"/>
        </authorList>
    </citation>
    <scope>NUCLEOTIDE SEQUENCE</scope>
    <source>
        <strain evidence="19">FDA00000938</strain>
        <strain evidence="21">FDA00004475</strain>
        <strain evidence="11">FSIS11811993</strain>
        <strain evidence="6">FSIS21823119</strain>
        <strain evidence="12">FSIS31801020</strain>
        <strain evidence="20">HIY0317</strain>
        <strain evidence="3">NY-N20088</strain>
    </source>
</reference>
<evidence type="ECO:0000313" key="12">
    <source>
        <dbReference type="EMBL" id="ECT3773890.1"/>
    </source>
</evidence>
<evidence type="ECO:0000313" key="33">
    <source>
        <dbReference type="EMBL" id="HAB6259575.1"/>
    </source>
</evidence>
<evidence type="ECO:0000313" key="19">
    <source>
        <dbReference type="EMBL" id="ECW5956338.1"/>
    </source>
</evidence>
<evidence type="ECO:0000313" key="17">
    <source>
        <dbReference type="EMBL" id="ECV3724739.1"/>
    </source>
</evidence>
<dbReference type="EMBL" id="DAATPT010000005">
    <property type="protein sequence ID" value="HAE9587182.1"/>
    <property type="molecule type" value="Genomic_DNA"/>
</dbReference>
<evidence type="ECO:0000313" key="3">
    <source>
        <dbReference type="EMBL" id="EBV9534241.1"/>
    </source>
</evidence>
<dbReference type="EMBL" id="DAAUAT010000004">
    <property type="protein sequence ID" value="HAF0935820.1"/>
    <property type="molecule type" value="Genomic_DNA"/>
</dbReference>
<evidence type="ECO:0000313" key="53">
    <source>
        <dbReference type="EMBL" id="HAF7214474.1"/>
    </source>
</evidence>
<reference evidence="22" key="5">
    <citation type="submission" date="2018-07" db="EMBL/GenBank/DDBJ databases">
        <authorList>
            <consortium name="PulseNet: The National Subtyping Network for Foodborne Disease Surveillance"/>
            <person name="Tarr C.L."/>
            <person name="Trees E."/>
            <person name="Katz L.S."/>
            <person name="Carleton-Romer H.A."/>
            <person name="Stroika S."/>
            <person name="Kucerova Z."/>
            <person name="Roache K.F."/>
            <person name="Sabol A.L."/>
            <person name="Besser J."/>
            <person name="Gerner-Smidt P."/>
        </authorList>
    </citation>
    <scope>NUCLEOTIDE SEQUENCE</scope>
    <source>
        <strain evidence="22">PNUSAS004667</strain>
        <strain evidence="23">PNUSAS008389</strain>
    </source>
</reference>
<evidence type="ECO:0000313" key="28">
    <source>
        <dbReference type="EMBL" id="HAB4782334.1"/>
    </source>
</evidence>
<dbReference type="EMBL" id="DAASGR010000008">
    <property type="protein sequence ID" value="HAE5447521.1"/>
    <property type="molecule type" value="Genomic_DNA"/>
</dbReference>
<dbReference type="EMBL" id="AAHCTS010000021">
    <property type="protein sequence ID" value="EBU6589359.1"/>
    <property type="molecule type" value="Genomic_DNA"/>
</dbReference>
<dbReference type="EMBL" id="DAAQOQ010000002">
    <property type="protein sequence ID" value="HAE0208807.1"/>
    <property type="molecule type" value="Genomic_DNA"/>
</dbReference>
<dbReference type="EMBL" id="DAAMKD010000066">
    <property type="protein sequence ID" value="HAC7008498.1"/>
    <property type="molecule type" value="Genomic_DNA"/>
</dbReference>
<evidence type="ECO:0000313" key="7">
    <source>
        <dbReference type="EMBL" id="ECS2494461.1"/>
    </source>
</evidence>
<evidence type="ECO:0000313" key="50">
    <source>
        <dbReference type="EMBL" id="HAF0188077.1"/>
    </source>
</evidence>
<dbReference type="Proteomes" id="UP000839886">
    <property type="component" value="Unassembled WGS sequence"/>
</dbReference>
<comment type="caution">
    <text evidence="19">The sequence shown here is derived from an EMBL/GenBank/DDBJ whole genome shotgun (WGS) entry which is preliminary data.</text>
</comment>
<dbReference type="EMBL" id="DAASAA010000029">
    <property type="protein sequence ID" value="HAE4651561.1"/>
    <property type="molecule type" value="Genomic_DNA"/>
</dbReference>
<dbReference type="EMBL" id="AAMBUF010000002">
    <property type="protein sequence ID" value="EDF7418866.1"/>
    <property type="molecule type" value="Genomic_DNA"/>
</dbReference>
<evidence type="ECO:0000313" key="39">
    <source>
        <dbReference type="EMBL" id="HAE2807515.1"/>
    </source>
</evidence>
<evidence type="ECO:0000313" key="30">
    <source>
        <dbReference type="EMBL" id="HAB5882104.1"/>
    </source>
</evidence>
<evidence type="ECO:0000313" key="20">
    <source>
        <dbReference type="EMBL" id="ECZ8919596.1"/>
    </source>
</evidence>
<evidence type="ECO:0000313" key="1">
    <source>
        <dbReference type="EMBL" id="EBQ6169089.1"/>
    </source>
</evidence>
<organism evidence="19">
    <name type="scientific">Salmonella derby</name>
    <dbReference type="NCBI Taxonomy" id="28144"/>
    <lineage>
        <taxon>Bacteria</taxon>
        <taxon>Pseudomonadati</taxon>
        <taxon>Pseudomonadota</taxon>
        <taxon>Gammaproteobacteria</taxon>
        <taxon>Enterobacterales</taxon>
        <taxon>Enterobacteriaceae</taxon>
        <taxon>Salmonella</taxon>
    </lineage>
</organism>
<dbReference type="EMBL" id="AAKIZH010000015">
    <property type="protein sequence ID" value="ECS2494461.1"/>
    <property type="molecule type" value="Genomic_DNA"/>
</dbReference>
<dbReference type="EMBL" id="AAKQRN010000047">
    <property type="protein sequence ID" value="ECU6755224.1"/>
    <property type="molecule type" value="Genomic_DNA"/>
</dbReference>
<dbReference type="EMBL" id="DAAHFJ010000005">
    <property type="protein sequence ID" value="HAB5882104.1"/>
    <property type="molecule type" value="Genomic_DNA"/>
</dbReference>
<evidence type="ECO:0000313" key="6">
    <source>
        <dbReference type="EMBL" id="ECA6920952.1"/>
    </source>
</evidence>
<dbReference type="EMBL" id="DAAGWB010000004">
    <property type="protein sequence ID" value="HAB4782334.1"/>
    <property type="molecule type" value="Genomic_DNA"/>
</dbReference>
<dbReference type="EMBL" id="AAKSBV010000003">
    <property type="protein sequence ID" value="ECV3508033.1"/>
    <property type="molecule type" value="Genomic_DNA"/>
</dbReference>
<dbReference type="EMBL" id="AALIFY010000003">
    <property type="protein sequence ID" value="ECZ8919596.1"/>
    <property type="molecule type" value="Genomic_DNA"/>
</dbReference>
<sequence length="55" mass="6331">MSSSLTLEQAFEACQMNKTAWLDRKAELTAAEQEYQELLLDDTHQVPADYRHCVT</sequence>
<evidence type="ECO:0000313" key="49">
    <source>
        <dbReference type="EMBL" id="HAE9706540.1"/>
    </source>
</evidence>
<evidence type="ECO:0000313" key="22">
    <source>
        <dbReference type="EMBL" id="EDC8515331.1"/>
    </source>
</evidence>
<evidence type="ECO:0000313" key="29">
    <source>
        <dbReference type="EMBL" id="HAB4829794.1"/>
    </source>
</evidence>
<evidence type="ECO:0000313" key="13">
    <source>
        <dbReference type="EMBL" id="ECT6131912.1"/>
    </source>
</evidence>
<evidence type="ECO:0000313" key="21">
    <source>
        <dbReference type="EMBL" id="EDB6427926.1"/>
    </source>
</evidence>
<dbReference type="EMBL" id="DAATPV010000189">
    <property type="protein sequence ID" value="HAE9697568.1"/>
    <property type="molecule type" value="Genomic_DNA"/>
</dbReference>
<evidence type="ECO:0000313" key="36">
    <source>
        <dbReference type="EMBL" id="HAC7008498.1"/>
    </source>
</evidence>
<dbReference type="EMBL" id="AAKNKA010000019">
    <property type="protein sequence ID" value="ECT6360592.1"/>
    <property type="molecule type" value="Genomic_DNA"/>
</dbReference>
<dbReference type="EMBL" id="AAGPOU010000018">
    <property type="protein sequence ID" value="EBQ6169089.1"/>
    <property type="molecule type" value="Genomic_DNA"/>
</dbReference>
<dbReference type="EMBL" id="AAKLWL010000027">
    <property type="protein sequence ID" value="ECT1562418.1"/>
    <property type="molecule type" value="Genomic_DNA"/>
</dbReference>
<dbReference type="EMBL" id="DAATUR010000018">
    <property type="protein sequence ID" value="HAF0188077.1"/>
    <property type="molecule type" value="Genomic_DNA"/>
</dbReference>
<evidence type="ECO:0000313" key="43">
    <source>
        <dbReference type="EMBL" id="HAE4651561.1"/>
    </source>
</evidence>
<dbReference type="EMBL" id="AAMELK010000017">
    <property type="protein sequence ID" value="EDG5180652.1"/>
    <property type="molecule type" value="Genomic_DNA"/>
</dbReference>
<evidence type="ECO:0000313" key="46">
    <source>
        <dbReference type="EMBL" id="HAE6968532.1"/>
    </source>
</evidence>
<dbReference type="EMBL" id="DAASGV010000034">
    <property type="protein sequence ID" value="HAE5463511.1"/>
    <property type="molecule type" value="Genomic_DNA"/>
</dbReference>
<dbReference type="EMBL" id="DAARSE010000243">
    <property type="protein sequence ID" value="HAE3722838.1"/>
    <property type="molecule type" value="Genomic_DNA"/>
</dbReference>
<evidence type="ECO:0000313" key="32">
    <source>
        <dbReference type="EMBL" id="HAB6136800.1"/>
    </source>
</evidence>
<evidence type="ECO:0000313" key="11">
    <source>
        <dbReference type="EMBL" id="ECT1562418.1"/>
    </source>
</evidence>
<reference evidence="34" key="4">
    <citation type="submission" date="2018-07" db="EMBL/GenBank/DDBJ databases">
        <authorList>
            <consortium name="NCBI Pathogen Detection Project"/>
        </authorList>
    </citation>
    <scope>NUCLEOTIDE SEQUENCE</scope>
    <source>
        <strain evidence="34">BCW_2672</strain>
        <strain evidence="46">NVSL 5558</strain>
        <strain evidence="27">Salmonella enterica</strain>
        <strain evidence="38">Sam_7a95f9e7-e3ce-4bed-8134-3e8fe491bb33</strain>
    </source>
</reference>
<dbReference type="EMBL" id="DAATQB010000160">
    <property type="protein sequence ID" value="HAE9706540.1"/>
    <property type="molecule type" value="Genomic_DNA"/>
</dbReference>
<dbReference type="EMBL" id="AAHTYN010000007">
    <property type="protein sequence ID" value="ECA3151765.1"/>
    <property type="molecule type" value="Genomic_DNA"/>
</dbReference>
<dbReference type="EMBL" id="AAKMOQ010000012">
    <property type="protein sequence ID" value="ECT3773890.1"/>
    <property type="molecule type" value="Genomic_DNA"/>
</dbReference>
<evidence type="ECO:0000313" key="37">
    <source>
        <dbReference type="EMBL" id="HAC7024601.1"/>
    </source>
</evidence>
<dbReference type="EMBL" id="DAAMFE010000012">
    <property type="protein sequence ID" value="HAC6394870.1"/>
    <property type="molecule type" value="Genomic_DNA"/>
</dbReference>
<dbReference type="EMBL" id="AAKRYU010000104">
    <property type="protein sequence ID" value="ECV3724739.1"/>
    <property type="molecule type" value="Genomic_DNA"/>
</dbReference>
<evidence type="ECO:0000313" key="35">
    <source>
        <dbReference type="EMBL" id="HAC6995765.1"/>
    </source>
</evidence>
<evidence type="ECO:0000313" key="5">
    <source>
        <dbReference type="EMBL" id="ECA3151765.1"/>
    </source>
</evidence>
<evidence type="ECO:0000313" key="51">
    <source>
        <dbReference type="EMBL" id="HAF0935820.1"/>
    </source>
</evidence>
<dbReference type="EMBL" id="AAHJRM010000012">
    <property type="protein sequence ID" value="EBW9397258.1"/>
    <property type="molecule type" value="Genomic_DNA"/>
</dbReference>
<dbReference type="InterPro" id="IPR010006">
    <property type="entry name" value="Phage_P4_Psu"/>
</dbReference>
<dbReference type="EMBL" id="AAKJFK010000087">
    <property type="protein sequence ID" value="ECS3239216.1"/>
    <property type="molecule type" value="Genomic_DNA"/>
</dbReference>
<evidence type="ECO:0000313" key="31">
    <source>
        <dbReference type="EMBL" id="HAB6117341.1"/>
    </source>
</evidence>
<evidence type="ECO:0000313" key="40">
    <source>
        <dbReference type="EMBL" id="HAE2824510.1"/>
    </source>
</evidence>
<gene>
    <name evidence="9" type="ORF">A2J39_16620</name>
    <name evidence="13" type="ORF">A3071_16115</name>
    <name evidence="10" type="ORF">A3Z62_21505</name>
    <name evidence="14" type="ORF">A4R56_15565</name>
    <name evidence="15" type="ORF">A6D66_24250</name>
    <name evidence="20" type="ORF">AGP76_03950</name>
    <name evidence="19" type="ORF">AHW28_07315</name>
    <name evidence="21" type="ORF">AL800_03950</name>
    <name evidence="7" type="ORF">APM66_14270</name>
    <name evidence="3" type="ORF">ASI53_20255</name>
    <name evidence="8" type="ORF">AX397_00170</name>
    <name evidence="23" type="ORF">B1280_03660</name>
    <name evidence="24" type="ORF">B7M93_16825</name>
    <name evidence="4" type="ORF">B7N09_17020</name>
    <name evidence="25" type="ORF">B7N53_10590</name>
    <name evidence="26" type="ORF">B9Q99_05075</name>
    <name evidence="22" type="ORF">BKQ95_23895</name>
    <name evidence="12" type="ORF">D3Y46_10275</name>
    <name evidence="1" type="ORF">DKO97_17025</name>
    <name evidence="2" type="ORF">DKP15_20095</name>
    <name evidence="17" type="ORF">DNB94_22890</name>
    <name evidence="16" type="ORF">DPL28_03080</name>
    <name evidence="11" type="ORF">DU743_13660</name>
    <name evidence="5" type="ORF">EJW65_06370</name>
    <name evidence="6" type="ORF">EOZ49_05965</name>
    <name evidence="34" type="ORF">G0B06_17315</name>
    <name evidence="36" type="ORF">G0E05_16860</name>
    <name evidence="35" type="ORF">G0E14_24040</name>
    <name evidence="37" type="ORF">G0E16_06410</name>
    <name evidence="38" type="ORF">G2307_02620</name>
    <name evidence="39" type="ORF">G3377_000927</name>
    <name evidence="40" type="ORF">G3378_004435</name>
    <name evidence="41" type="ORF">G3457_000889</name>
    <name evidence="42" type="ORF">G4B92_004876</name>
    <name evidence="43" type="ORF">G4D33_002508</name>
    <name evidence="44" type="ORF">G4H56_002204</name>
    <name evidence="45" type="ORF">G4H65_004078</name>
    <name evidence="48" type="ORF">G4W05_004746</name>
    <name evidence="49" type="ORF">G4W07_004774</name>
    <name evidence="47" type="ORF">G4X28_001082</name>
    <name evidence="51" type="ORF">G9W03_001703</name>
    <name evidence="52" type="ORF">G9W30_001999</name>
    <name evidence="53" type="ORF">G9X07_004728</name>
    <name evidence="50" type="ORF">GB249_18960</name>
    <name evidence="33" type="ORF">GB369_13435</name>
    <name evidence="32" type="ORF">GB374_21685</name>
    <name evidence="31" type="ORF">GB449_16795</name>
    <name evidence="28" type="ORF">GB497_06405</name>
    <name evidence="30" type="ORF">GBW16_11770</name>
    <name evidence="27" type="ORF">GBZ32_20190</name>
    <name evidence="29" type="ORF">GBZ49_22425</name>
    <name evidence="46" type="ORF">GNB73_002782</name>
    <name evidence="18" type="ORF">ZU66_14410</name>
</gene>
<dbReference type="EMBL" id="DAAMKF010000059">
    <property type="protein sequence ID" value="HAC6995765.1"/>
    <property type="molecule type" value="Genomic_DNA"/>
</dbReference>
<evidence type="ECO:0000313" key="16">
    <source>
        <dbReference type="EMBL" id="ECV3508033.1"/>
    </source>
</evidence>
<dbReference type="EMBL" id="AALSHD010000242">
    <property type="protein sequence ID" value="EDC8515331.1"/>
    <property type="molecule type" value="Genomic_DNA"/>
</dbReference>
<evidence type="ECO:0000313" key="9">
    <source>
        <dbReference type="EMBL" id="ECS2804393.1"/>
    </source>
</evidence>
<dbReference type="EMBL" id="DAAHHG010000012">
    <property type="protein sequence ID" value="HAB6117341.1"/>
    <property type="molecule type" value="Genomic_DNA"/>
</dbReference>
<evidence type="ECO:0000313" key="44">
    <source>
        <dbReference type="EMBL" id="HAE5447521.1"/>
    </source>
</evidence>
<dbReference type="AlphaFoldDB" id="A0A3V8R0E0"/>
<evidence type="ECO:0000313" key="4">
    <source>
        <dbReference type="EMBL" id="EBW9397258.1"/>
    </source>
</evidence>
<dbReference type="EMBL" id="AAHVEE010000006">
    <property type="protein sequence ID" value="ECA6920952.1"/>
    <property type="molecule type" value="Genomic_DNA"/>
</dbReference>
<dbReference type="EMBL" id="DAASTN010000013">
    <property type="protein sequence ID" value="HAE6968532.1"/>
    <property type="molecule type" value="Genomic_DNA"/>
</dbReference>
<evidence type="ECO:0000313" key="38">
    <source>
        <dbReference type="EMBL" id="HAE0208807.1"/>
    </source>
</evidence>
<evidence type="ECO:0000313" key="25">
    <source>
        <dbReference type="EMBL" id="EDG5180652.1"/>
    </source>
</evidence>
<evidence type="ECO:0000313" key="42">
    <source>
        <dbReference type="EMBL" id="HAE3722838.1"/>
    </source>
</evidence>
<dbReference type="EMBL" id="DAARKL010000006">
    <property type="protein sequence ID" value="HAE2807515.1"/>
    <property type="molecule type" value="Genomic_DNA"/>
</dbReference>
<evidence type="ECO:0000313" key="52">
    <source>
        <dbReference type="EMBL" id="HAF0950355.1"/>
    </source>
</evidence>
<dbReference type="EMBL" id="AAMFEA010000002">
    <property type="protein sequence ID" value="EDG7375320.1"/>
    <property type="molecule type" value="Genomic_DNA"/>
</dbReference>
<dbReference type="EMBL" id="DAAMKG010000003">
    <property type="protein sequence ID" value="HAC7024601.1"/>
    <property type="molecule type" value="Genomic_DNA"/>
</dbReference>
<evidence type="ECO:0000313" key="24">
    <source>
        <dbReference type="EMBL" id="EDG4914522.1"/>
    </source>
</evidence>
<dbReference type="EMBL" id="AAKUAJ010000031">
    <property type="protein sequence ID" value="ECV7045891.1"/>
    <property type="molecule type" value="Genomic_DNA"/>
</dbReference>
<dbReference type="Gene3D" id="1.20.58.1090">
    <property type="entry name" value="Phage polarity suppression protein monomer"/>
    <property type="match status" value="1"/>
</dbReference>
<dbReference type="EMBL" id="AAKIZQ010000001">
    <property type="protein sequence ID" value="ECS2538006.1"/>
    <property type="molecule type" value="Genomic_DNA"/>
</dbReference>
<dbReference type="EMBL" id="AAKWYE010000008">
    <property type="protein sequence ID" value="ECW5956338.1"/>
    <property type="molecule type" value="Genomic_DNA"/>
</dbReference>
<name>A0A3V8R0E0_SALDE</name>
<dbReference type="EMBL" id="DAAGWJ010000178">
    <property type="protein sequence ID" value="HAB4829794.1"/>
    <property type="molecule type" value="Genomic_DNA"/>
</dbReference>
<dbReference type="EMBL" id="DAAHHC010000021">
    <property type="protein sequence ID" value="HAB6136800.1"/>
    <property type="molecule type" value="Genomic_DNA"/>
</dbReference>
<dbReference type="EMBL" id="DAAUBB010000007">
    <property type="protein sequence ID" value="HAF0950355.1"/>
    <property type="molecule type" value="Genomic_DNA"/>
</dbReference>
<dbReference type="EMBL" id="AAKNIF010000014">
    <property type="protein sequence ID" value="ECT6131912.1"/>
    <property type="molecule type" value="Genomic_DNA"/>
</dbReference>
<evidence type="ECO:0000313" key="27">
    <source>
        <dbReference type="EMBL" id="HAB4270418.1"/>
    </source>
</evidence>
<evidence type="ECO:0000313" key="2">
    <source>
        <dbReference type="EMBL" id="EBU6589359.1"/>
    </source>
</evidence>
<evidence type="ECO:0000313" key="45">
    <source>
        <dbReference type="EMBL" id="HAE5463511.1"/>
    </source>
</evidence>
<proteinExistence type="predicted"/>
<reference evidence="1" key="2">
    <citation type="submission" date="2018-05" db="EMBL/GenBank/DDBJ databases">
        <authorList>
            <person name="Ashton P.M."/>
            <person name="Dallman T."/>
            <person name="Nair S."/>
            <person name="De Pinna E."/>
            <person name="Peters T."/>
            <person name="Grant K."/>
        </authorList>
    </citation>
    <scope>NUCLEOTIDE SEQUENCE</scope>
    <source>
        <strain evidence="25">170294</strain>
        <strain evidence="4">232778</strain>
        <strain evidence="2">252405</strain>
        <strain evidence="24">260046</strain>
        <strain evidence="1">414730</strain>
        <strain evidence="18">69894</strain>
    </source>
</reference>
<dbReference type="EMBL" id="DAARKQ010000060">
    <property type="protein sequence ID" value="HAE2824510.1"/>
    <property type="molecule type" value="Genomic_DNA"/>
</dbReference>